<dbReference type="Proteomes" id="UP000541558">
    <property type="component" value="Unassembled WGS sequence"/>
</dbReference>
<keyword evidence="2" id="KW-1185">Reference proteome</keyword>
<proteinExistence type="predicted"/>
<comment type="caution">
    <text evidence="1">The sequence shown here is derived from an EMBL/GenBank/DDBJ whole genome shotgun (WGS) entry which is preliminary data.</text>
</comment>
<accession>A0A8H5CDC4</accession>
<sequence length="169" mass="18766">MHLSAGRLTKLFPVFYPPIFIDPNSGFLSNVQNIEVSTCPTWPVWECIARISTLRQLTVTAWDRDDCFLQILRDEGPGGVRDRALEVSTPFPAVYGIKINTDTLSTSGLNVDFARALAQGLDARAAGAGEVEMGKIRSLEFRSCMSQLDEETRGLLSSVASEVRWRTRE</sequence>
<dbReference type="AlphaFoldDB" id="A0A8H5CDC4"/>
<organism evidence="1 2">
    <name type="scientific">Ephemerocybe angulata</name>
    <dbReference type="NCBI Taxonomy" id="980116"/>
    <lineage>
        <taxon>Eukaryota</taxon>
        <taxon>Fungi</taxon>
        <taxon>Dikarya</taxon>
        <taxon>Basidiomycota</taxon>
        <taxon>Agaricomycotina</taxon>
        <taxon>Agaricomycetes</taxon>
        <taxon>Agaricomycetidae</taxon>
        <taxon>Agaricales</taxon>
        <taxon>Agaricineae</taxon>
        <taxon>Psathyrellaceae</taxon>
        <taxon>Ephemerocybe</taxon>
    </lineage>
</organism>
<dbReference type="EMBL" id="JAACJK010000008">
    <property type="protein sequence ID" value="KAF5339408.1"/>
    <property type="molecule type" value="Genomic_DNA"/>
</dbReference>
<evidence type="ECO:0000313" key="1">
    <source>
        <dbReference type="EMBL" id="KAF5339408.1"/>
    </source>
</evidence>
<evidence type="ECO:0000313" key="2">
    <source>
        <dbReference type="Proteomes" id="UP000541558"/>
    </source>
</evidence>
<protein>
    <submittedName>
        <fullName evidence="1">Uncharacterized protein</fullName>
    </submittedName>
</protein>
<name>A0A8H5CDC4_9AGAR</name>
<gene>
    <name evidence="1" type="ORF">D9611_009882</name>
</gene>
<reference evidence="1 2" key="1">
    <citation type="journal article" date="2020" name="ISME J.">
        <title>Uncovering the hidden diversity of litter-decomposition mechanisms in mushroom-forming fungi.</title>
        <authorList>
            <person name="Floudas D."/>
            <person name="Bentzer J."/>
            <person name="Ahren D."/>
            <person name="Johansson T."/>
            <person name="Persson P."/>
            <person name="Tunlid A."/>
        </authorList>
    </citation>
    <scope>NUCLEOTIDE SEQUENCE [LARGE SCALE GENOMIC DNA]</scope>
    <source>
        <strain evidence="1 2">CBS 175.51</strain>
    </source>
</reference>